<dbReference type="Proteomes" id="UP001151760">
    <property type="component" value="Unassembled WGS sequence"/>
</dbReference>
<feature type="compositionally biased region" description="Basic and acidic residues" evidence="1">
    <location>
        <begin position="130"/>
        <end position="141"/>
    </location>
</feature>
<feature type="region of interest" description="Disordered" evidence="1">
    <location>
        <begin position="23"/>
        <end position="47"/>
    </location>
</feature>
<dbReference type="EMBL" id="BQNB010019386">
    <property type="protein sequence ID" value="GJT84754.1"/>
    <property type="molecule type" value="Genomic_DNA"/>
</dbReference>
<proteinExistence type="predicted"/>
<feature type="compositionally biased region" description="Basic and acidic residues" evidence="1">
    <location>
        <begin position="159"/>
        <end position="190"/>
    </location>
</feature>
<name>A0ABQ5HAZ2_9ASTR</name>
<evidence type="ECO:0000313" key="3">
    <source>
        <dbReference type="Proteomes" id="UP001151760"/>
    </source>
</evidence>
<gene>
    <name evidence="2" type="ORF">Tco_1066471</name>
</gene>
<feature type="compositionally biased region" description="Low complexity" evidence="1">
    <location>
        <begin position="351"/>
        <end position="362"/>
    </location>
</feature>
<feature type="region of interest" description="Disordered" evidence="1">
    <location>
        <begin position="130"/>
        <end position="215"/>
    </location>
</feature>
<accession>A0ABQ5HAZ2</accession>
<evidence type="ECO:0000256" key="1">
    <source>
        <dbReference type="SAM" id="MobiDB-lite"/>
    </source>
</evidence>
<sequence>MKVQEACSSKIYPPLPLHCFPLSFSPEEPTRKSKRVKRPAKKSTNAPTVGVVIRDTPLMSLSKKKEKVTVEKGKGIDLLSEVEFTEEAQYEEVRKKSLRDFHKTHPSVLLLLPKLLQVLQKSNLLSQIKELDDNNNDRDSSSESGDQESDSGDDNTQSNKEKGSDSEHETDKNETGFRSDQDENEKKVKDDEEEKYDELLKPLPSSTEDDDENQCLKEKSEVTALEKEVAERKKDDLLNTQVTDLVDEHLDSRLGSTRDEFMSYLSASIPARITEQVKIQLPQILPKEVSKFAPSVIKSLVTESLKHAVLAKESSQPKSTYEAAASLTKFELKKILIDKMDESLKTKESKSGSSKGTKSQSKSSRKYIQAEEPEFEVEVMQKHGYGYLREIEVRRTDNELHTFKEGDFLRLCINDIEDMLILRVEDLQLGDESYQKKINITKPETTRPGIRKKYPYTSYQDPQGFIYVYNQGRNRLMRSDKLYKFNDGTLTRLRTSLDDIITKNI</sequence>
<keyword evidence="3" id="KW-1185">Reference proteome</keyword>
<organism evidence="2 3">
    <name type="scientific">Tanacetum coccineum</name>
    <dbReference type="NCBI Taxonomy" id="301880"/>
    <lineage>
        <taxon>Eukaryota</taxon>
        <taxon>Viridiplantae</taxon>
        <taxon>Streptophyta</taxon>
        <taxon>Embryophyta</taxon>
        <taxon>Tracheophyta</taxon>
        <taxon>Spermatophyta</taxon>
        <taxon>Magnoliopsida</taxon>
        <taxon>eudicotyledons</taxon>
        <taxon>Gunneridae</taxon>
        <taxon>Pentapetalae</taxon>
        <taxon>asterids</taxon>
        <taxon>campanulids</taxon>
        <taxon>Asterales</taxon>
        <taxon>Asteraceae</taxon>
        <taxon>Asteroideae</taxon>
        <taxon>Anthemideae</taxon>
        <taxon>Anthemidinae</taxon>
        <taxon>Tanacetum</taxon>
    </lineage>
</organism>
<feature type="compositionally biased region" description="Basic residues" evidence="1">
    <location>
        <begin position="32"/>
        <end position="41"/>
    </location>
</feature>
<reference evidence="2" key="1">
    <citation type="journal article" date="2022" name="Int. J. Mol. Sci.">
        <title>Draft Genome of Tanacetum Coccineum: Genomic Comparison of Closely Related Tanacetum-Family Plants.</title>
        <authorList>
            <person name="Yamashiro T."/>
            <person name="Shiraishi A."/>
            <person name="Nakayama K."/>
            <person name="Satake H."/>
        </authorList>
    </citation>
    <scope>NUCLEOTIDE SEQUENCE</scope>
</reference>
<feature type="region of interest" description="Disordered" evidence="1">
    <location>
        <begin position="346"/>
        <end position="367"/>
    </location>
</feature>
<protein>
    <submittedName>
        <fullName evidence="2">Uncharacterized protein</fullName>
    </submittedName>
</protein>
<evidence type="ECO:0000313" key="2">
    <source>
        <dbReference type="EMBL" id="GJT84754.1"/>
    </source>
</evidence>
<comment type="caution">
    <text evidence="2">The sequence shown here is derived from an EMBL/GenBank/DDBJ whole genome shotgun (WGS) entry which is preliminary data.</text>
</comment>
<reference evidence="2" key="2">
    <citation type="submission" date="2022-01" db="EMBL/GenBank/DDBJ databases">
        <authorList>
            <person name="Yamashiro T."/>
            <person name="Shiraishi A."/>
            <person name="Satake H."/>
            <person name="Nakayama K."/>
        </authorList>
    </citation>
    <scope>NUCLEOTIDE SEQUENCE</scope>
</reference>